<organism evidence="1 2">
    <name type="scientific">Afipia felis</name>
    <name type="common">Cat scratch disease bacillus</name>
    <dbReference type="NCBI Taxonomy" id="1035"/>
    <lineage>
        <taxon>Bacteria</taxon>
        <taxon>Pseudomonadati</taxon>
        <taxon>Pseudomonadota</taxon>
        <taxon>Alphaproteobacteria</taxon>
        <taxon>Hyphomicrobiales</taxon>
        <taxon>Nitrobacteraceae</taxon>
        <taxon>Afipia</taxon>
    </lineage>
</organism>
<name>A0A090N6J4_AFIFE</name>
<keyword evidence="2" id="KW-1185">Reference proteome</keyword>
<protein>
    <submittedName>
        <fullName evidence="1">Uncharacterized protein</fullName>
    </submittedName>
</protein>
<reference evidence="1 2" key="1">
    <citation type="journal article" date="2014" name="Genome Announc.">
        <title>Genome Sequence of Afipia felis Strain 76713, Isolated in Hospital Water Using an Amoeba Co-Culture Procedure.</title>
        <authorList>
            <person name="Benamar S."/>
            <person name="La Scola B."/>
            <person name="Croce O."/>
        </authorList>
    </citation>
    <scope>NUCLEOTIDE SEQUENCE [LARGE SCALE GENOMIC DNA]</scope>
    <source>
        <strain evidence="1 2">76713</strain>
    </source>
</reference>
<comment type="caution">
    <text evidence="1">The sequence shown here is derived from an EMBL/GenBank/DDBJ whole genome shotgun (WGS) entry which is preliminary data.</text>
</comment>
<dbReference type="STRING" id="1035.BN961_00339"/>
<evidence type="ECO:0000313" key="1">
    <source>
        <dbReference type="EMBL" id="CEG06958.1"/>
    </source>
</evidence>
<sequence length="202" mass="23201">MMVVDPLMKVIVNLIDSDEFLGCWRALMENSKWQMSNVVVLETSQMILSALRKRARRVANIAMAVSSSRVAALGGNRAATREIFLMSRKGERSRPEGRAELIQLPHRRLEARDRYGPELFSRTRAERRRPYLLTAAKLSCAHHRALMPGANRPQGRRWARPFCRFLTATTTHWYALTSDLFSVQALDRPILTRRAQCQKPKL</sequence>
<evidence type="ECO:0000313" key="2">
    <source>
        <dbReference type="Proteomes" id="UP000035762"/>
    </source>
</evidence>
<dbReference type="EMBL" id="CCAZ020000001">
    <property type="protein sequence ID" value="CEG06958.1"/>
    <property type="molecule type" value="Genomic_DNA"/>
</dbReference>
<gene>
    <name evidence="1" type="ORF">BN961_00339</name>
</gene>
<proteinExistence type="predicted"/>
<dbReference type="AlphaFoldDB" id="A0A090N6J4"/>
<accession>A0A090N6J4</accession>
<dbReference type="Proteomes" id="UP000035762">
    <property type="component" value="Unassembled WGS sequence"/>
</dbReference>